<name>A0A545V8H4_9HYPO</name>
<proteinExistence type="predicted"/>
<accession>A0A545V8H4</accession>
<evidence type="ECO:0000313" key="1">
    <source>
        <dbReference type="EMBL" id="TQV98005.1"/>
    </source>
</evidence>
<sequence length="124" mass="13459">MLWWREWLVRIRGNAVTVGRECAQIESIDKGSMTCIVLGTDTASIDGNGNVKAGLGNGRGAIQAEKIECRVFCVTPALTAYPWLMKDGAAGKARKLPKYSVLSPTSNLLLETLEWAVGTRPACY</sequence>
<protein>
    <submittedName>
        <fullName evidence="1">Uncharacterized protein</fullName>
    </submittedName>
</protein>
<reference evidence="1 2" key="1">
    <citation type="journal article" date="2019" name="Appl. Microbiol. Biotechnol.">
        <title>Genome sequence of Isaria javanica and comparative genome analysis insights into family S53 peptidase evolution in fungal entomopathogens.</title>
        <authorList>
            <person name="Lin R."/>
            <person name="Zhang X."/>
            <person name="Xin B."/>
            <person name="Zou M."/>
            <person name="Gao Y."/>
            <person name="Qin F."/>
            <person name="Hu Q."/>
            <person name="Xie B."/>
            <person name="Cheng X."/>
        </authorList>
    </citation>
    <scope>NUCLEOTIDE SEQUENCE [LARGE SCALE GENOMIC DNA]</scope>
    <source>
        <strain evidence="1 2">IJ1G</strain>
    </source>
</reference>
<comment type="caution">
    <text evidence="1">The sequence shown here is derived from an EMBL/GenBank/DDBJ whole genome shotgun (WGS) entry which is preliminary data.</text>
</comment>
<keyword evidence="2" id="KW-1185">Reference proteome</keyword>
<gene>
    <name evidence="1" type="ORF">IF1G_03748</name>
</gene>
<dbReference type="AlphaFoldDB" id="A0A545V8H4"/>
<evidence type="ECO:0000313" key="2">
    <source>
        <dbReference type="Proteomes" id="UP000315783"/>
    </source>
</evidence>
<dbReference type="EMBL" id="SPUK01000004">
    <property type="protein sequence ID" value="TQV98005.1"/>
    <property type="molecule type" value="Genomic_DNA"/>
</dbReference>
<organism evidence="1 2">
    <name type="scientific">Cordyceps javanica</name>
    <dbReference type="NCBI Taxonomy" id="43265"/>
    <lineage>
        <taxon>Eukaryota</taxon>
        <taxon>Fungi</taxon>
        <taxon>Dikarya</taxon>
        <taxon>Ascomycota</taxon>
        <taxon>Pezizomycotina</taxon>
        <taxon>Sordariomycetes</taxon>
        <taxon>Hypocreomycetidae</taxon>
        <taxon>Hypocreales</taxon>
        <taxon>Cordycipitaceae</taxon>
        <taxon>Cordyceps</taxon>
    </lineage>
</organism>
<dbReference type="Proteomes" id="UP000315783">
    <property type="component" value="Unassembled WGS sequence"/>
</dbReference>